<dbReference type="SUPFAM" id="SSF141530">
    <property type="entry name" value="PTSIIA/GutA-like"/>
    <property type="match status" value="1"/>
</dbReference>
<gene>
    <name evidence="2" type="ORF">F3J40_11620</name>
</gene>
<comment type="caution">
    <text evidence="1">Lacks conserved residue(s) required for the propagation of feature annotation.</text>
</comment>
<evidence type="ECO:0000313" key="3">
    <source>
        <dbReference type="Proteomes" id="UP001515683"/>
    </source>
</evidence>
<dbReference type="Pfam" id="PF03829">
    <property type="entry name" value="PTSIIA_gutA"/>
    <property type="match status" value="1"/>
</dbReference>
<dbReference type="PANTHER" id="PTHR40398">
    <property type="entry name" value="PTS SYSTEM GLUCITOL/SORBITOL-SPECIFIC EIIA COMPONENT"/>
    <property type="match status" value="1"/>
</dbReference>
<dbReference type="PANTHER" id="PTHR40398:SF1">
    <property type="entry name" value="PTS SYSTEM GLUCITOL_SORBITOL-SPECIFIC EIIA COMPONENT"/>
    <property type="match status" value="1"/>
</dbReference>
<dbReference type="PROSITE" id="PS51097">
    <property type="entry name" value="PTS_EIIA_TYPE_5"/>
    <property type="match status" value="1"/>
</dbReference>
<dbReference type="InterPro" id="IPR004716">
    <property type="entry name" value="PTS_IIA_glucitol/sorbitol-sp"/>
</dbReference>
<reference evidence="2 3" key="1">
    <citation type="journal article" date="2019" name="bioRxiv">
        <title>Bacteria contribute to plant secondary compound degradation in a generalist herbivore system.</title>
        <authorList>
            <person name="Francoeur C.B."/>
            <person name="Khadempour L."/>
            <person name="Moreira-Soto R.D."/>
            <person name="Gotting K."/>
            <person name="Book A.J."/>
            <person name="Pinto-Tomas A.A."/>
            <person name="Keefover-Ring K."/>
            <person name="Currie C.R."/>
        </authorList>
    </citation>
    <scope>NUCLEOTIDE SEQUENCE [LARGE SCALE GENOMIC DNA]</scope>
    <source>
        <strain evidence="2">Acro-835</strain>
    </source>
</reference>
<accession>A0ABX0RCX8</accession>
<dbReference type="Proteomes" id="UP001515683">
    <property type="component" value="Unassembled WGS sequence"/>
</dbReference>
<organism evidence="2 3">
    <name type="scientific">Candidatus Pantoea multigeneris</name>
    <dbReference type="NCBI Taxonomy" id="2608357"/>
    <lineage>
        <taxon>Bacteria</taxon>
        <taxon>Pseudomonadati</taxon>
        <taxon>Pseudomonadota</taxon>
        <taxon>Gammaproteobacteria</taxon>
        <taxon>Enterobacterales</taxon>
        <taxon>Erwiniaceae</taxon>
        <taxon>Pantoea</taxon>
    </lineage>
</organism>
<name>A0ABX0RCX8_9GAMM</name>
<proteinExistence type="predicted"/>
<protein>
    <submittedName>
        <fullName evidence="2">PTS fructose transporter subunit IIA</fullName>
    </submittedName>
</protein>
<sequence>MKPPFEIIAVGQYVAEFLREGKVILFSQPLPQELADYCVVINRLPDGETLYPGRSLQIGQQWREISAVGEVANANFTRLGHVTLSFDGANNAELPGTVHLTGPVPEFLQVGDKIRLSS</sequence>
<dbReference type="Gene3D" id="2.40.33.40">
    <property type="entry name" value="Phosphotransferase system, glucitol/sorbitol-specific IIA component"/>
    <property type="match status" value="1"/>
</dbReference>
<keyword evidence="3" id="KW-1185">Reference proteome</keyword>
<dbReference type="InterPro" id="IPR036665">
    <property type="entry name" value="PTS_IIA_glucitol/sorbitol_sf"/>
</dbReference>
<comment type="caution">
    <text evidence="2">The sequence shown here is derived from an EMBL/GenBank/DDBJ whole genome shotgun (WGS) entry which is preliminary data.</text>
</comment>
<dbReference type="EMBL" id="VWXF01000004">
    <property type="protein sequence ID" value="NIF22247.1"/>
    <property type="molecule type" value="Genomic_DNA"/>
</dbReference>
<evidence type="ECO:0000313" key="2">
    <source>
        <dbReference type="EMBL" id="NIF22247.1"/>
    </source>
</evidence>
<evidence type="ECO:0000256" key="1">
    <source>
        <dbReference type="PROSITE-ProRule" id="PRU00420"/>
    </source>
</evidence>